<dbReference type="Pfam" id="PF05015">
    <property type="entry name" value="HigB-like_toxin"/>
    <property type="match status" value="1"/>
</dbReference>
<evidence type="ECO:0000313" key="2">
    <source>
        <dbReference type="Proteomes" id="UP000298173"/>
    </source>
</evidence>
<protein>
    <submittedName>
        <fullName evidence="1">Killer suppression protein</fullName>
    </submittedName>
</protein>
<evidence type="ECO:0000313" key="1">
    <source>
        <dbReference type="EMBL" id="TFB75308.1"/>
    </source>
</evidence>
<dbReference type="InterPro" id="IPR007711">
    <property type="entry name" value="HigB-1"/>
</dbReference>
<dbReference type="Proteomes" id="UP000298173">
    <property type="component" value="Unassembled WGS sequence"/>
</dbReference>
<dbReference type="RefSeq" id="WP_134501995.1">
    <property type="nucleotide sequence ID" value="NZ_SOEY01000008.1"/>
</dbReference>
<reference evidence="1 2" key="1">
    <citation type="submission" date="2019-03" db="EMBL/GenBank/DDBJ databases">
        <title>Genomics of glacier-inhabiting Cryobacterium strains.</title>
        <authorList>
            <person name="Liu Q."/>
            <person name="Xin Y.-H."/>
        </authorList>
    </citation>
    <scope>NUCLEOTIDE SEQUENCE [LARGE SCALE GENOMIC DNA]</scope>
    <source>
        <strain evidence="1 2">HLT2-23</strain>
    </source>
</reference>
<gene>
    <name evidence="1" type="ORF">E3O06_05640</name>
</gene>
<comment type="caution">
    <text evidence="1">The sequence shown here is derived from an EMBL/GenBank/DDBJ whole genome shotgun (WGS) entry which is preliminary data.</text>
</comment>
<dbReference type="EMBL" id="SOEY01000008">
    <property type="protein sequence ID" value="TFB75308.1"/>
    <property type="molecule type" value="Genomic_DNA"/>
</dbReference>
<dbReference type="InterPro" id="IPR035093">
    <property type="entry name" value="RelE/ParE_toxin_dom_sf"/>
</dbReference>
<organism evidence="1 2">
    <name type="scientific">Cryobacterium glaciale</name>
    <dbReference type="NCBI Taxonomy" id="1259145"/>
    <lineage>
        <taxon>Bacteria</taxon>
        <taxon>Bacillati</taxon>
        <taxon>Actinomycetota</taxon>
        <taxon>Actinomycetes</taxon>
        <taxon>Micrococcales</taxon>
        <taxon>Microbacteriaceae</taxon>
        <taxon>Cryobacterium</taxon>
    </lineage>
</organism>
<dbReference type="Gene3D" id="3.30.2310.20">
    <property type="entry name" value="RelE-like"/>
    <property type="match status" value="1"/>
</dbReference>
<sequence>MNVGFGNAKLAKMCTTASQRVRKLGSERADKVLRRLDQLSAASNLAEFYTLPQARCHQLIGDKDEQFSIDLDGPYRLLFEIADDPIPRLSDGGIDLSQVVTVCVLEITDTH</sequence>
<dbReference type="AlphaFoldDB" id="A0A4R8V0D4"/>
<dbReference type="OrthoDB" id="3478674at2"/>
<accession>A0A4R8V0D4</accession>
<keyword evidence="2" id="KW-1185">Reference proteome</keyword>
<proteinExistence type="predicted"/>
<dbReference type="SUPFAM" id="SSF143011">
    <property type="entry name" value="RelE-like"/>
    <property type="match status" value="1"/>
</dbReference>
<name>A0A4R8V0D4_9MICO</name>